<dbReference type="OrthoDB" id="7843639at2"/>
<keyword evidence="2 9" id="KW-0813">Transport</keyword>
<evidence type="ECO:0000256" key="9">
    <source>
        <dbReference type="RuleBase" id="RU369079"/>
    </source>
</evidence>
<reference evidence="11 12" key="1">
    <citation type="submission" date="2018-06" db="EMBL/GenBank/DDBJ databases">
        <authorList>
            <consortium name="Pathogen Informatics"/>
            <person name="Doyle S."/>
        </authorList>
    </citation>
    <scope>NUCLEOTIDE SEQUENCE [LARGE SCALE GENOMIC DNA]</scope>
    <source>
        <strain evidence="11 12">NCTC13350</strain>
    </source>
</reference>
<organism evidence="11 12">
    <name type="scientific">Pannonibacter phragmitetus</name>
    <dbReference type="NCBI Taxonomy" id="121719"/>
    <lineage>
        <taxon>Bacteria</taxon>
        <taxon>Pseudomonadati</taxon>
        <taxon>Pseudomonadota</taxon>
        <taxon>Alphaproteobacteria</taxon>
        <taxon>Hyphomicrobiales</taxon>
        <taxon>Stappiaceae</taxon>
        <taxon>Pannonibacter</taxon>
    </lineage>
</organism>
<keyword evidence="7 9" id="KW-0472">Membrane</keyword>
<dbReference type="AlphaFoldDB" id="A0A379A2K1"/>
<evidence type="ECO:0000256" key="1">
    <source>
        <dbReference type="ARBA" id="ARBA00004429"/>
    </source>
</evidence>
<evidence type="ECO:0000256" key="6">
    <source>
        <dbReference type="ARBA" id="ARBA00022989"/>
    </source>
</evidence>
<feature type="transmembrane region" description="Helical" evidence="9">
    <location>
        <begin position="87"/>
        <end position="107"/>
    </location>
</feature>
<feature type="transmembrane region" description="Helical" evidence="9">
    <location>
        <begin position="7"/>
        <end position="28"/>
    </location>
</feature>
<dbReference type="PROSITE" id="PS51257">
    <property type="entry name" value="PROKAR_LIPOPROTEIN"/>
    <property type="match status" value="1"/>
</dbReference>
<comment type="subcellular location">
    <subcellularLocation>
        <location evidence="1 9">Cell inner membrane</location>
        <topology evidence="1 9">Multi-pass membrane protein</topology>
    </subcellularLocation>
</comment>
<evidence type="ECO:0000313" key="12">
    <source>
        <dbReference type="Proteomes" id="UP000255000"/>
    </source>
</evidence>
<evidence type="ECO:0000259" key="10">
    <source>
        <dbReference type="Pfam" id="PF04290"/>
    </source>
</evidence>
<feature type="domain" description="Tripartite ATP-independent periplasmic transporters DctQ component" evidence="10">
    <location>
        <begin position="24"/>
        <end position="156"/>
    </location>
</feature>
<dbReference type="GO" id="GO:0022857">
    <property type="term" value="F:transmembrane transporter activity"/>
    <property type="evidence" value="ECO:0007669"/>
    <property type="project" value="UniProtKB-UniRule"/>
</dbReference>
<keyword evidence="4 9" id="KW-0997">Cell inner membrane</keyword>
<dbReference type="Pfam" id="PF04290">
    <property type="entry name" value="DctQ"/>
    <property type="match status" value="1"/>
</dbReference>
<proteinExistence type="inferred from homology"/>
<dbReference type="Proteomes" id="UP000255000">
    <property type="component" value="Unassembled WGS sequence"/>
</dbReference>
<evidence type="ECO:0000256" key="7">
    <source>
        <dbReference type="ARBA" id="ARBA00023136"/>
    </source>
</evidence>
<keyword evidence="5 9" id="KW-0812">Transmembrane</keyword>
<feature type="transmembrane region" description="Helical" evidence="9">
    <location>
        <begin position="127"/>
        <end position="149"/>
    </location>
</feature>
<evidence type="ECO:0000256" key="8">
    <source>
        <dbReference type="ARBA" id="ARBA00038436"/>
    </source>
</evidence>
<dbReference type="GO" id="GO:0015740">
    <property type="term" value="P:C4-dicarboxylate transport"/>
    <property type="evidence" value="ECO:0007669"/>
    <property type="project" value="TreeGrafter"/>
</dbReference>
<dbReference type="PANTHER" id="PTHR35011:SF10">
    <property type="entry name" value="TRAP TRANSPORTER SMALL PERMEASE PROTEIN"/>
    <property type="match status" value="1"/>
</dbReference>
<protein>
    <recommendedName>
        <fullName evidence="9">TRAP transporter small permease protein</fullName>
    </recommendedName>
</protein>
<feature type="transmembrane region" description="Helical" evidence="9">
    <location>
        <begin position="48"/>
        <end position="66"/>
    </location>
</feature>
<keyword evidence="6 9" id="KW-1133">Transmembrane helix</keyword>
<evidence type="ECO:0000313" key="11">
    <source>
        <dbReference type="EMBL" id="SUB03011.1"/>
    </source>
</evidence>
<dbReference type="RefSeq" id="WP_026355683.1">
    <property type="nucleotide sequence ID" value="NZ_UGSK01000001.1"/>
</dbReference>
<evidence type="ECO:0000256" key="5">
    <source>
        <dbReference type="ARBA" id="ARBA00022692"/>
    </source>
</evidence>
<sequence length="159" mass="17792">MKSSYKIIGAVENTIIGVFALLACILVVSEAFIRFVVPESLPDWGQEVTIYLIGWAVMLCAGQMVREKMHVGVDIVLQTLSSRSLRYLEIFTALFGLIVSGFIVYAGAKSVEFAWRFGEQSDSSIRFPMWLFYLSIPFGFGLTGLQYAIQLVTAFRGKR</sequence>
<evidence type="ECO:0000256" key="2">
    <source>
        <dbReference type="ARBA" id="ARBA00022448"/>
    </source>
</evidence>
<comment type="similarity">
    <text evidence="8 9">Belongs to the TRAP transporter small permease family.</text>
</comment>
<dbReference type="PANTHER" id="PTHR35011">
    <property type="entry name" value="2,3-DIKETO-L-GULONATE TRAP TRANSPORTER SMALL PERMEASE PROTEIN YIAM"/>
    <property type="match status" value="1"/>
</dbReference>
<evidence type="ECO:0000256" key="4">
    <source>
        <dbReference type="ARBA" id="ARBA00022519"/>
    </source>
</evidence>
<accession>A0A379A2K1</accession>
<evidence type="ECO:0000256" key="3">
    <source>
        <dbReference type="ARBA" id="ARBA00022475"/>
    </source>
</evidence>
<dbReference type="GO" id="GO:0005886">
    <property type="term" value="C:plasma membrane"/>
    <property type="evidence" value="ECO:0007669"/>
    <property type="project" value="UniProtKB-SubCell"/>
</dbReference>
<dbReference type="InterPro" id="IPR007387">
    <property type="entry name" value="TRAP_DctQ"/>
</dbReference>
<dbReference type="InterPro" id="IPR055348">
    <property type="entry name" value="DctQ"/>
</dbReference>
<comment type="subunit">
    <text evidence="9">The complex comprises the extracytoplasmic solute receptor protein and the two transmembrane proteins.</text>
</comment>
<gene>
    <name evidence="11" type="ORF">NCTC13350_03994</name>
</gene>
<dbReference type="EMBL" id="UGSK01000001">
    <property type="protein sequence ID" value="SUB03011.1"/>
    <property type="molecule type" value="Genomic_DNA"/>
</dbReference>
<comment type="function">
    <text evidence="9">Part of the tripartite ATP-independent periplasmic (TRAP) transport system.</text>
</comment>
<name>A0A379A2K1_9HYPH</name>
<keyword evidence="3" id="KW-1003">Cell membrane</keyword>